<sequence length="198" mass="21246">MTAAERRAQILDAARAVFGRRGYHGSTTDQVAKAAGISQPYVVRMFGTKEQLFIEVLHDTLTTLLGAFRAAHAQSVARGDDADRRAQAIGVAYLELSETRGFHTMLLQGFVSGAEPAIGAAARAGFLDIYRFLVHEAGFDDPQVSSFLGGGMLFSVLLGIEMPTLFDADTDAAALMQATFGDKCPFIVEAERARRASA</sequence>
<dbReference type="PRINTS" id="PR00455">
    <property type="entry name" value="HTHTETR"/>
</dbReference>
<comment type="caution">
    <text evidence="4">The sequence shown here is derived from an EMBL/GenBank/DDBJ whole genome shotgun (WGS) entry which is preliminary data.</text>
</comment>
<keyword evidence="1 2" id="KW-0238">DNA-binding</keyword>
<dbReference type="InterPro" id="IPR009057">
    <property type="entry name" value="Homeodomain-like_sf"/>
</dbReference>
<organism evidence="4 5">
    <name type="scientific">Quadrisphaera granulorum</name>
    <dbReference type="NCBI Taxonomy" id="317664"/>
    <lineage>
        <taxon>Bacteria</taxon>
        <taxon>Bacillati</taxon>
        <taxon>Actinomycetota</taxon>
        <taxon>Actinomycetes</taxon>
        <taxon>Kineosporiales</taxon>
        <taxon>Kineosporiaceae</taxon>
        <taxon>Quadrisphaera</taxon>
    </lineage>
</organism>
<dbReference type="InterPro" id="IPR001647">
    <property type="entry name" value="HTH_TetR"/>
</dbReference>
<dbReference type="GO" id="GO:0003700">
    <property type="term" value="F:DNA-binding transcription factor activity"/>
    <property type="evidence" value="ECO:0007669"/>
    <property type="project" value="TreeGrafter"/>
</dbReference>
<keyword evidence="5" id="KW-1185">Reference proteome</keyword>
<evidence type="ECO:0000259" key="3">
    <source>
        <dbReference type="PROSITE" id="PS50977"/>
    </source>
</evidence>
<name>A0A316AC00_9ACTN</name>
<dbReference type="Proteomes" id="UP000245469">
    <property type="component" value="Unassembled WGS sequence"/>
</dbReference>
<dbReference type="InterPro" id="IPR050109">
    <property type="entry name" value="HTH-type_TetR-like_transc_reg"/>
</dbReference>
<feature type="domain" description="HTH tetR-type" evidence="3">
    <location>
        <begin position="4"/>
        <end position="64"/>
    </location>
</feature>
<proteinExistence type="predicted"/>
<evidence type="ECO:0000256" key="2">
    <source>
        <dbReference type="PROSITE-ProRule" id="PRU00335"/>
    </source>
</evidence>
<evidence type="ECO:0000313" key="5">
    <source>
        <dbReference type="Proteomes" id="UP000245469"/>
    </source>
</evidence>
<feature type="DNA-binding region" description="H-T-H motif" evidence="2">
    <location>
        <begin position="27"/>
        <end position="46"/>
    </location>
</feature>
<dbReference type="PANTHER" id="PTHR30055:SF146">
    <property type="entry name" value="HTH-TYPE TRANSCRIPTIONAL DUAL REGULATOR CECR"/>
    <property type="match status" value="1"/>
</dbReference>
<evidence type="ECO:0000313" key="4">
    <source>
        <dbReference type="EMBL" id="PWJ54939.1"/>
    </source>
</evidence>
<dbReference type="PANTHER" id="PTHR30055">
    <property type="entry name" value="HTH-TYPE TRANSCRIPTIONAL REGULATOR RUTR"/>
    <property type="match status" value="1"/>
</dbReference>
<dbReference type="PROSITE" id="PS50977">
    <property type="entry name" value="HTH_TETR_2"/>
    <property type="match status" value="1"/>
</dbReference>
<dbReference type="AlphaFoldDB" id="A0A316AC00"/>
<dbReference type="Pfam" id="PF00440">
    <property type="entry name" value="TetR_N"/>
    <property type="match status" value="1"/>
</dbReference>
<dbReference type="SUPFAM" id="SSF46689">
    <property type="entry name" value="Homeodomain-like"/>
    <property type="match status" value="1"/>
</dbReference>
<reference evidence="4 5" key="1">
    <citation type="submission" date="2018-03" db="EMBL/GenBank/DDBJ databases">
        <title>Genomic Encyclopedia of Archaeal and Bacterial Type Strains, Phase II (KMG-II): from individual species to whole genera.</title>
        <authorList>
            <person name="Goeker M."/>
        </authorList>
    </citation>
    <scope>NUCLEOTIDE SEQUENCE [LARGE SCALE GENOMIC DNA]</scope>
    <source>
        <strain evidence="4 5">DSM 44889</strain>
    </source>
</reference>
<evidence type="ECO:0000256" key="1">
    <source>
        <dbReference type="ARBA" id="ARBA00023125"/>
    </source>
</evidence>
<accession>A0A316AC00</accession>
<dbReference type="GO" id="GO:0000976">
    <property type="term" value="F:transcription cis-regulatory region binding"/>
    <property type="evidence" value="ECO:0007669"/>
    <property type="project" value="TreeGrafter"/>
</dbReference>
<protein>
    <submittedName>
        <fullName evidence="4">TetR family transcriptional regulator</fullName>
    </submittedName>
</protein>
<dbReference type="Gene3D" id="1.10.357.10">
    <property type="entry name" value="Tetracycline Repressor, domain 2"/>
    <property type="match status" value="1"/>
</dbReference>
<gene>
    <name evidence="4" type="ORF">BXY45_105148</name>
</gene>
<dbReference type="EMBL" id="QGDQ01000005">
    <property type="protein sequence ID" value="PWJ54939.1"/>
    <property type="molecule type" value="Genomic_DNA"/>
</dbReference>